<keyword evidence="1" id="KW-0472">Membrane</keyword>
<dbReference type="EMBL" id="JAYMYR010000006">
    <property type="protein sequence ID" value="KAK7355768.1"/>
    <property type="molecule type" value="Genomic_DNA"/>
</dbReference>
<accession>A0AAN9MP91</accession>
<keyword evidence="1" id="KW-1133">Transmembrane helix</keyword>
<organism evidence="2 3">
    <name type="scientific">Phaseolus coccineus</name>
    <name type="common">Scarlet runner bean</name>
    <name type="synonym">Phaseolus multiflorus</name>
    <dbReference type="NCBI Taxonomy" id="3886"/>
    <lineage>
        <taxon>Eukaryota</taxon>
        <taxon>Viridiplantae</taxon>
        <taxon>Streptophyta</taxon>
        <taxon>Embryophyta</taxon>
        <taxon>Tracheophyta</taxon>
        <taxon>Spermatophyta</taxon>
        <taxon>Magnoliopsida</taxon>
        <taxon>eudicotyledons</taxon>
        <taxon>Gunneridae</taxon>
        <taxon>Pentapetalae</taxon>
        <taxon>rosids</taxon>
        <taxon>fabids</taxon>
        <taxon>Fabales</taxon>
        <taxon>Fabaceae</taxon>
        <taxon>Papilionoideae</taxon>
        <taxon>50 kb inversion clade</taxon>
        <taxon>NPAAA clade</taxon>
        <taxon>indigoferoid/millettioid clade</taxon>
        <taxon>Phaseoleae</taxon>
        <taxon>Phaseolus</taxon>
    </lineage>
</organism>
<name>A0AAN9MP91_PHACN</name>
<evidence type="ECO:0000256" key="1">
    <source>
        <dbReference type="SAM" id="Phobius"/>
    </source>
</evidence>
<comment type="caution">
    <text evidence="2">The sequence shown here is derived from an EMBL/GenBank/DDBJ whole genome shotgun (WGS) entry which is preliminary data.</text>
</comment>
<proteinExistence type="predicted"/>
<dbReference type="Proteomes" id="UP001374584">
    <property type="component" value="Unassembled WGS sequence"/>
</dbReference>
<evidence type="ECO:0000313" key="2">
    <source>
        <dbReference type="EMBL" id="KAK7355768.1"/>
    </source>
</evidence>
<feature type="transmembrane region" description="Helical" evidence="1">
    <location>
        <begin position="12"/>
        <end position="35"/>
    </location>
</feature>
<keyword evidence="1" id="KW-0812">Transmembrane</keyword>
<keyword evidence="3" id="KW-1185">Reference proteome</keyword>
<sequence length="102" mass="11425">MENGCRDDNHLGISFCIAIVSLLSLGSGLTLFLFFRPLCASVATKESSRLDVLGQLSEGERPNYELTRSIISFIPDLYKRRPSIIRGTVYVKMIQRKHHAGV</sequence>
<dbReference type="AlphaFoldDB" id="A0AAN9MP91"/>
<evidence type="ECO:0000313" key="3">
    <source>
        <dbReference type="Proteomes" id="UP001374584"/>
    </source>
</evidence>
<protein>
    <submittedName>
        <fullName evidence="2">Uncharacterized protein</fullName>
    </submittedName>
</protein>
<reference evidence="2 3" key="1">
    <citation type="submission" date="2024-01" db="EMBL/GenBank/DDBJ databases">
        <title>The genomes of 5 underutilized Papilionoideae crops provide insights into root nodulation and disease resistanc.</title>
        <authorList>
            <person name="Jiang F."/>
        </authorList>
    </citation>
    <scope>NUCLEOTIDE SEQUENCE [LARGE SCALE GENOMIC DNA]</scope>
    <source>
        <strain evidence="2">JINMINGXINNONG_FW02</strain>
        <tissue evidence="2">Leaves</tissue>
    </source>
</reference>
<gene>
    <name evidence="2" type="ORF">VNO80_15030</name>
</gene>